<dbReference type="InterPro" id="IPR028098">
    <property type="entry name" value="Glyco_trans_4-like_N"/>
</dbReference>
<keyword evidence="2" id="KW-0328">Glycosyltransferase</keyword>
<evidence type="ECO:0000313" key="2">
    <source>
        <dbReference type="EMBL" id="SCL76196.1"/>
    </source>
</evidence>
<evidence type="ECO:0000313" key="3">
    <source>
        <dbReference type="Proteomes" id="UP000184671"/>
    </source>
</evidence>
<dbReference type="PANTHER" id="PTHR45947:SF3">
    <property type="entry name" value="SULFOQUINOVOSYL TRANSFERASE SQD2"/>
    <property type="match status" value="1"/>
</dbReference>
<organism evidence="2 3">
    <name type="scientific">Methanoculleus chikugoensis</name>
    <dbReference type="NCBI Taxonomy" id="118126"/>
    <lineage>
        <taxon>Archaea</taxon>
        <taxon>Methanobacteriati</taxon>
        <taxon>Methanobacteriota</taxon>
        <taxon>Stenosarchaea group</taxon>
        <taxon>Methanomicrobia</taxon>
        <taxon>Methanomicrobiales</taxon>
        <taxon>Methanomicrobiaceae</taxon>
        <taxon>Methanoculleus</taxon>
    </lineage>
</organism>
<dbReference type="STRING" id="118126.L21_2118"/>
<dbReference type="Pfam" id="PF13439">
    <property type="entry name" value="Glyco_transf_4"/>
    <property type="match status" value="1"/>
</dbReference>
<proteinExistence type="predicted"/>
<feature type="domain" description="Glycosyltransferase subfamily 4-like N-terminal" evidence="1">
    <location>
        <begin position="20"/>
        <end position="185"/>
    </location>
</feature>
<gene>
    <name evidence="2" type="ORF">L21_2118</name>
</gene>
<dbReference type="RefSeq" id="WP_074370409.1">
    <property type="nucleotide sequence ID" value="NZ_FMID01000047.1"/>
</dbReference>
<dbReference type="InterPro" id="IPR050194">
    <property type="entry name" value="Glycosyltransferase_grp1"/>
</dbReference>
<keyword evidence="2" id="KW-0808">Transferase</keyword>
<dbReference type="AlphaFoldDB" id="A0A1M4MMU7"/>
<dbReference type="Gene3D" id="3.40.50.2000">
    <property type="entry name" value="Glycogen Phosphorylase B"/>
    <property type="match status" value="2"/>
</dbReference>
<dbReference type="EC" id="2.4.1.11" evidence="2"/>
<dbReference type="Pfam" id="PF13692">
    <property type="entry name" value="Glyco_trans_1_4"/>
    <property type="match status" value="1"/>
</dbReference>
<accession>A0A1M4MMU7</accession>
<name>A0A1M4MMU7_9EURY</name>
<dbReference type="GO" id="GO:0004373">
    <property type="term" value="F:alpha-1,4-glucan glucosyltransferase (UDP-glucose donor) activity"/>
    <property type="evidence" value="ECO:0007669"/>
    <property type="project" value="UniProtKB-EC"/>
</dbReference>
<dbReference type="EMBL" id="FMID01000047">
    <property type="protein sequence ID" value="SCL76196.1"/>
    <property type="molecule type" value="Genomic_DNA"/>
</dbReference>
<dbReference type="PANTHER" id="PTHR45947">
    <property type="entry name" value="SULFOQUINOVOSYL TRANSFERASE SQD2"/>
    <property type="match status" value="1"/>
</dbReference>
<dbReference type="CDD" id="cd03801">
    <property type="entry name" value="GT4_PimA-like"/>
    <property type="match status" value="1"/>
</dbReference>
<dbReference type="Proteomes" id="UP000184671">
    <property type="component" value="Unassembled WGS sequence"/>
</dbReference>
<reference evidence="2 3" key="1">
    <citation type="submission" date="2016-08" db="EMBL/GenBank/DDBJ databases">
        <authorList>
            <person name="Seilhamer J.J."/>
        </authorList>
    </citation>
    <scope>NUCLEOTIDE SEQUENCE [LARGE SCALE GENOMIC DNA]</scope>
    <source>
        <strain evidence="2">L21-II-0</strain>
    </source>
</reference>
<evidence type="ECO:0000259" key="1">
    <source>
        <dbReference type="Pfam" id="PF13439"/>
    </source>
</evidence>
<protein>
    <submittedName>
        <fullName evidence="2">Glycogen synthase</fullName>
        <ecNumber evidence="2">2.4.1.11</ecNumber>
    </submittedName>
</protein>
<sequence>MESFKIAFFCWESLHSTFKVGGLAPAATHLAERLALKGHEVHFFTRGEGNDAAINGVHYHYCLPYGDNVIEYCRTMSNMLVDAFRAHDTPPFDILHFHDWHVVEALHVLRDRNTVLSFHSTEYGRHGGNFGGWWEFQEISGKEWYGGYIAKSVTTVSNSTKTEVMWLYNIPEWKIAVIPNGIDPDAYRTPVDPGEVKKRYGIHPLAPVVLFVGRLTYQKGPDLLMQAIPEILTKRWDVQFLFAGTGDMRGYLEGTANGLPVQFLGYVSDEEHIRLLNACDLVAIPSRNEPFGLVLTEAWSAERCVVATEVGGLAENIDNFRNGIKVPVRPDSIAWGVCHLIDDPAYMQRLGKAGRRKVMDKFRWSVVTERMLGVYRDIPRAGGDEDLRDG</sequence>
<dbReference type="SUPFAM" id="SSF53756">
    <property type="entry name" value="UDP-Glycosyltransferase/glycogen phosphorylase"/>
    <property type="match status" value="1"/>
</dbReference>
<dbReference type="OrthoDB" id="132546at2157"/>